<dbReference type="Proteomes" id="UP000824120">
    <property type="component" value="Chromosome 9"/>
</dbReference>
<organism evidence="2 3">
    <name type="scientific">Solanum commersonii</name>
    <name type="common">Commerson's wild potato</name>
    <name type="synonym">Commerson's nightshade</name>
    <dbReference type="NCBI Taxonomy" id="4109"/>
    <lineage>
        <taxon>Eukaryota</taxon>
        <taxon>Viridiplantae</taxon>
        <taxon>Streptophyta</taxon>
        <taxon>Embryophyta</taxon>
        <taxon>Tracheophyta</taxon>
        <taxon>Spermatophyta</taxon>
        <taxon>Magnoliopsida</taxon>
        <taxon>eudicotyledons</taxon>
        <taxon>Gunneridae</taxon>
        <taxon>Pentapetalae</taxon>
        <taxon>asterids</taxon>
        <taxon>lamiids</taxon>
        <taxon>Solanales</taxon>
        <taxon>Solanaceae</taxon>
        <taxon>Solanoideae</taxon>
        <taxon>Solaneae</taxon>
        <taxon>Solanum</taxon>
    </lineage>
</organism>
<evidence type="ECO:0000313" key="3">
    <source>
        <dbReference type="Proteomes" id="UP000824120"/>
    </source>
</evidence>
<gene>
    <name evidence="2" type="ORF">H5410_046777</name>
</gene>
<proteinExistence type="predicted"/>
<accession>A0A9J5XFD1</accession>
<keyword evidence="1" id="KW-0472">Membrane</keyword>
<feature type="transmembrane region" description="Helical" evidence="1">
    <location>
        <begin position="105"/>
        <end position="125"/>
    </location>
</feature>
<keyword evidence="3" id="KW-1185">Reference proteome</keyword>
<protein>
    <submittedName>
        <fullName evidence="2">Uncharacterized protein</fullName>
    </submittedName>
</protein>
<comment type="caution">
    <text evidence="2">The sequence shown here is derived from an EMBL/GenBank/DDBJ whole genome shotgun (WGS) entry which is preliminary data.</text>
</comment>
<keyword evidence="1" id="KW-1133">Transmembrane helix</keyword>
<evidence type="ECO:0000256" key="1">
    <source>
        <dbReference type="SAM" id="Phobius"/>
    </source>
</evidence>
<dbReference type="EMBL" id="JACXVP010000009">
    <property type="protein sequence ID" value="KAG5586343.1"/>
    <property type="molecule type" value="Genomic_DNA"/>
</dbReference>
<keyword evidence="1" id="KW-0812">Transmembrane</keyword>
<dbReference type="OrthoDB" id="421993at2759"/>
<reference evidence="2 3" key="1">
    <citation type="submission" date="2020-09" db="EMBL/GenBank/DDBJ databases">
        <title>De no assembly of potato wild relative species, Solanum commersonii.</title>
        <authorList>
            <person name="Cho K."/>
        </authorList>
    </citation>
    <scope>NUCLEOTIDE SEQUENCE [LARGE SCALE GENOMIC DNA]</scope>
    <source>
        <strain evidence="2">LZ3.2</strain>
        <tissue evidence="2">Leaf</tissue>
    </source>
</reference>
<evidence type="ECO:0000313" key="2">
    <source>
        <dbReference type="EMBL" id="KAG5586343.1"/>
    </source>
</evidence>
<name>A0A9J5XFD1_SOLCO</name>
<dbReference type="AlphaFoldDB" id="A0A9J5XFD1"/>
<sequence>MDRTSDAYDILKKIAVVNKIQLPPGKLVSSQLTEELLSPGKNKISSVKSGFSSLLVLFEQCQHLSIALHTKDDQSLYTNVLINSLAGAMLSPIVAVQLVRGCHQMAAIVCFEAVVVLSAASVLLISVETKDEINVVARRRKEARLTYDTRTNLAFFRSFTAADYVAAQRLR</sequence>
<feature type="transmembrane region" description="Helical" evidence="1">
    <location>
        <begin position="80"/>
        <end position="99"/>
    </location>
</feature>